<keyword evidence="6" id="KW-0238">DNA-binding</keyword>
<evidence type="ECO:0000259" key="8">
    <source>
        <dbReference type="Pfam" id="PF01385"/>
    </source>
</evidence>
<evidence type="ECO:0000256" key="3">
    <source>
        <dbReference type="ARBA" id="ARBA00022578"/>
    </source>
</evidence>
<gene>
    <name evidence="11" type="ORF">JMA_38850</name>
</gene>
<protein>
    <recommendedName>
        <fullName evidence="13">Transposase</fullName>
    </recommendedName>
</protein>
<name>A0A0B5AXA9_9BACL</name>
<comment type="similarity">
    <text evidence="1">In the C-terminal section; belongs to the transposase 35 family.</text>
</comment>
<sequence>MKTIKRAYKFRIYPTAEQEVKIRQTIGCSRLVYNHFLAECDTSFQSTGKRLSYGVTSKGLTSLKKVKTFLKDVDSIALQATLEDLDDAWKRFFNKQNKRPVFKSKKRPRQSYTTKNVNDNLKVVDVDGVPKLKVPKLGLVRVAWSRQLKEETHIRRATIQIRPSGKVFISLLVEETISPLPTTNEAVGIDLGVTQLATLSDGTMALNPRNLKSMEAKLIQAQRVLSRRIERAKKDGRPLRDAKNVQKARMKVARIHETIANRRNDTLHKLTTEWVRRFDTIAIEDLETSKMLKNSHLARSISDASWSTMRQMLTYKCDWHGRTLILVKPNDTSRRCHECGHIDALNRPTQTEFACVSCGHTAHADVNGALNILARAQGVW</sequence>
<feature type="domain" description="Probable transposase IS891/IS1136/IS1341" evidence="8">
    <location>
        <begin position="173"/>
        <end position="294"/>
    </location>
</feature>
<evidence type="ECO:0000256" key="4">
    <source>
        <dbReference type="ARBA" id="ARBA00022723"/>
    </source>
</evidence>
<proteinExistence type="inferred from homology"/>
<dbReference type="NCBIfam" id="NF040570">
    <property type="entry name" value="guided_TnpB"/>
    <property type="match status" value="1"/>
</dbReference>
<dbReference type="HOGENOM" id="CLU_032903_0_0_9"/>
<dbReference type="BioCyc" id="JESP1508404:G14D9-13169-MONOMER"/>
<evidence type="ECO:0000256" key="2">
    <source>
        <dbReference type="ARBA" id="ARBA00011044"/>
    </source>
</evidence>
<dbReference type="PANTHER" id="PTHR30405:SF25">
    <property type="entry name" value="RNA-GUIDED DNA ENDONUCLEASE INSQ-RELATED"/>
    <property type="match status" value="1"/>
</dbReference>
<dbReference type="GO" id="GO:0006310">
    <property type="term" value="P:DNA recombination"/>
    <property type="evidence" value="ECO:0007669"/>
    <property type="project" value="UniProtKB-KW"/>
</dbReference>
<comment type="similarity">
    <text evidence="2">In the N-terminal section; belongs to the transposase 2 family.</text>
</comment>
<evidence type="ECO:0000259" key="9">
    <source>
        <dbReference type="Pfam" id="PF07282"/>
    </source>
</evidence>
<dbReference type="GO" id="GO:0046872">
    <property type="term" value="F:metal ion binding"/>
    <property type="evidence" value="ECO:0007669"/>
    <property type="project" value="UniProtKB-KW"/>
</dbReference>
<dbReference type="NCBIfam" id="TIGR01766">
    <property type="entry name" value="IS200/IS605 family accessory protein TnpB-like domain"/>
    <property type="match status" value="1"/>
</dbReference>
<organism evidence="11 12">
    <name type="scientific">Jeotgalibacillus malaysiensis</name>
    <dbReference type="NCBI Taxonomy" id="1508404"/>
    <lineage>
        <taxon>Bacteria</taxon>
        <taxon>Bacillati</taxon>
        <taxon>Bacillota</taxon>
        <taxon>Bacilli</taxon>
        <taxon>Bacillales</taxon>
        <taxon>Caryophanaceae</taxon>
        <taxon>Jeotgalibacillus</taxon>
    </lineage>
</organism>
<accession>A0A0B5AXA9</accession>
<evidence type="ECO:0000313" key="11">
    <source>
        <dbReference type="EMBL" id="AJD93203.1"/>
    </source>
</evidence>
<dbReference type="AlphaFoldDB" id="A0A0B5AXA9"/>
<feature type="domain" description="Transposase putative helix-turn-helix" evidence="10">
    <location>
        <begin position="1"/>
        <end position="49"/>
    </location>
</feature>
<evidence type="ECO:0000256" key="5">
    <source>
        <dbReference type="ARBA" id="ARBA00022833"/>
    </source>
</evidence>
<evidence type="ECO:0008006" key="13">
    <source>
        <dbReference type="Google" id="ProtNLM"/>
    </source>
</evidence>
<dbReference type="InterPro" id="IPR021027">
    <property type="entry name" value="Transposase_put_HTH"/>
</dbReference>
<evidence type="ECO:0000259" key="10">
    <source>
        <dbReference type="Pfam" id="PF12323"/>
    </source>
</evidence>
<dbReference type="Pfam" id="PF07282">
    <property type="entry name" value="Cas12f1-like_TNB"/>
    <property type="match status" value="1"/>
</dbReference>
<dbReference type="GO" id="GO:0032196">
    <property type="term" value="P:transposition"/>
    <property type="evidence" value="ECO:0007669"/>
    <property type="project" value="UniProtKB-KW"/>
</dbReference>
<dbReference type="InterPro" id="IPR001959">
    <property type="entry name" value="Transposase"/>
</dbReference>
<keyword evidence="12" id="KW-1185">Reference proteome</keyword>
<evidence type="ECO:0000256" key="1">
    <source>
        <dbReference type="ARBA" id="ARBA00008761"/>
    </source>
</evidence>
<dbReference type="Pfam" id="PF12323">
    <property type="entry name" value="HTH_OrfB_IS605"/>
    <property type="match status" value="1"/>
</dbReference>
<dbReference type="GO" id="GO:0003677">
    <property type="term" value="F:DNA binding"/>
    <property type="evidence" value="ECO:0007669"/>
    <property type="project" value="UniProtKB-KW"/>
</dbReference>
<reference evidence="11 12" key="1">
    <citation type="submission" date="2014-08" db="EMBL/GenBank/DDBJ databases">
        <title>Complete genome of a marine bacteria Jeotgalibacillus malaysiensis.</title>
        <authorList>
            <person name="Yaakop A.S."/>
            <person name="Chan K.-G."/>
            <person name="Goh K.M."/>
        </authorList>
    </citation>
    <scope>NUCLEOTIDE SEQUENCE [LARGE SCALE GENOMIC DNA]</scope>
    <source>
        <strain evidence="11 12">D5</strain>
        <plasmid evidence="12">Plasmid</plasmid>
    </source>
</reference>
<evidence type="ECO:0000256" key="6">
    <source>
        <dbReference type="ARBA" id="ARBA00023125"/>
    </source>
</evidence>
<dbReference type="EMBL" id="CP009417">
    <property type="protein sequence ID" value="AJD93203.1"/>
    <property type="molecule type" value="Genomic_DNA"/>
</dbReference>
<keyword evidence="7" id="KW-0233">DNA recombination</keyword>
<keyword evidence="11" id="KW-0614">Plasmid</keyword>
<dbReference type="OrthoDB" id="56768at2"/>
<keyword evidence="3" id="KW-0815">Transposition</keyword>
<feature type="domain" description="Cas12f1-like TNB" evidence="9">
    <location>
        <begin position="306"/>
        <end position="372"/>
    </location>
</feature>
<evidence type="ECO:0000256" key="7">
    <source>
        <dbReference type="ARBA" id="ARBA00023172"/>
    </source>
</evidence>
<dbReference type="KEGG" id="jeo:JMA_38850"/>
<geneLocation type="plasmid" evidence="12"/>
<evidence type="ECO:0000313" key="12">
    <source>
        <dbReference type="Proteomes" id="UP000031449"/>
    </source>
</evidence>
<dbReference type="PANTHER" id="PTHR30405">
    <property type="entry name" value="TRANSPOSASE"/>
    <property type="match status" value="1"/>
</dbReference>
<dbReference type="Proteomes" id="UP000031449">
    <property type="component" value="Plasmid unnamed"/>
</dbReference>
<dbReference type="Pfam" id="PF01385">
    <property type="entry name" value="OrfB_IS605"/>
    <property type="match status" value="1"/>
</dbReference>
<keyword evidence="4" id="KW-0479">Metal-binding</keyword>
<keyword evidence="5" id="KW-0862">Zinc</keyword>
<dbReference type="InterPro" id="IPR051399">
    <property type="entry name" value="RNA-guided_DNA_endo/Transpos"/>
</dbReference>
<dbReference type="InterPro" id="IPR010095">
    <property type="entry name" value="Cas12f1-like_TNB"/>
</dbReference>